<dbReference type="Proteomes" id="UP000030762">
    <property type="component" value="Unassembled WGS sequence"/>
</dbReference>
<dbReference type="GO" id="GO:0000724">
    <property type="term" value="P:double-strand break repair via homologous recombination"/>
    <property type="evidence" value="ECO:0007669"/>
    <property type="project" value="TreeGrafter"/>
</dbReference>
<dbReference type="Gene3D" id="3.40.50.300">
    <property type="entry name" value="P-loop containing nucleotide triphosphate hydrolases"/>
    <property type="match status" value="2"/>
</dbReference>
<feature type="coiled-coil region" evidence="4">
    <location>
        <begin position="614"/>
        <end position="719"/>
    </location>
</feature>
<evidence type="ECO:0000259" key="6">
    <source>
        <dbReference type="Pfam" id="PF02463"/>
    </source>
</evidence>
<dbReference type="Pfam" id="PF02463">
    <property type="entry name" value="SMC_N"/>
    <property type="match status" value="1"/>
</dbReference>
<feature type="region of interest" description="Disordered" evidence="5">
    <location>
        <begin position="272"/>
        <end position="301"/>
    </location>
</feature>
<dbReference type="VEuPathDB" id="FungiDB:SDRG_01190"/>
<reference evidence="7 8" key="1">
    <citation type="submission" date="2012-04" db="EMBL/GenBank/DDBJ databases">
        <title>The Genome Sequence of Saprolegnia declina VS20.</title>
        <authorList>
            <consortium name="The Broad Institute Genome Sequencing Platform"/>
            <person name="Russ C."/>
            <person name="Nusbaum C."/>
            <person name="Tyler B."/>
            <person name="van West P."/>
            <person name="Dieguez-Uribeondo J."/>
            <person name="de Bruijn I."/>
            <person name="Tripathy S."/>
            <person name="Jiang R."/>
            <person name="Young S.K."/>
            <person name="Zeng Q."/>
            <person name="Gargeya S."/>
            <person name="Fitzgerald M."/>
            <person name="Haas B."/>
            <person name="Abouelleil A."/>
            <person name="Alvarado L."/>
            <person name="Arachchi H.M."/>
            <person name="Berlin A."/>
            <person name="Chapman S.B."/>
            <person name="Goldberg J."/>
            <person name="Griggs A."/>
            <person name="Gujja S."/>
            <person name="Hansen M."/>
            <person name="Howarth C."/>
            <person name="Imamovic A."/>
            <person name="Larimer J."/>
            <person name="McCowen C."/>
            <person name="Montmayeur A."/>
            <person name="Murphy C."/>
            <person name="Neiman D."/>
            <person name="Pearson M."/>
            <person name="Priest M."/>
            <person name="Roberts A."/>
            <person name="Saif S."/>
            <person name="Shea T."/>
            <person name="Sisk P."/>
            <person name="Sykes S."/>
            <person name="Wortman J."/>
            <person name="Nusbaum C."/>
            <person name="Birren B."/>
        </authorList>
    </citation>
    <scope>NUCLEOTIDE SEQUENCE [LARGE SCALE GENOMIC DNA]</scope>
    <source>
        <strain evidence="7 8">VS20</strain>
    </source>
</reference>
<dbReference type="OMA" id="RFWTSQP"/>
<evidence type="ECO:0000256" key="2">
    <source>
        <dbReference type="ARBA" id="ARBA00018687"/>
    </source>
</evidence>
<keyword evidence="3 4" id="KW-0175">Coiled coil</keyword>
<keyword evidence="8" id="KW-1185">Reference proteome</keyword>
<sequence>MSPSDEYMEGSIFRVRLHNFLTYTDAELYPGPRLNVVLGPNGTGKSSIVCALCVGLGGSTKILGRAEKVGQFVKHEQDSGFTEVELFFSTGNVTIRRTIYRDNRSTWKLNGRDVGQNKVKSVLQESAIQIDNLCQFLPQDKVGEFSRMTPVQLLKATQAAIGDGELAEQQEAVIAIQRESSSSARDLEAARASLELKKTENAQRKTEVERIREHELRLSETRNMEKKLLWLEFEECKAQVQEQLNRSQALKRALKEAKAQQLTPLERLLKEQTQAGLTARNDKKAASERKQTQEKSFDNLKRQMDVMEGEEGQIKMDLREVHGRHAKMQDRLERMLVELRSSEEKLAALPDEGDLRSSKSALDQEYFNLEQEISDMKLQRDSVAREYSQLEHEIRRLDGQLGKLNNEQEQRKNALRKEDQSCMRAYEWLQKNQDKFRRKVWGPLALEIQVKDQFHAKCLEDTLQKWQLTSFVTECNEDYNTLIRELNEGSNRLGISITNVEDGKGKVFSRPYTPAQLHELQTQYGMSCYLDEVIKAPEVVHEALRTFGGIHTVVLATQETENIINKGTDIFTPLTRMFHKAAFCTPTKKYVSAVSKYGERSTTTRTNDLRNCRYLGVSNANEELKEQIQSKKDELVQQIRAAQAKLEAANGQEREYSARKHAVTQKVQDVREQLRERNKLIDEIEHRKNKVRSYEAELAKDYSDKVQAYERKLQLLAQKHAKVLQSSLDAAHALIDATTSEAELALQSQTIEQRHTVVTRIIKEETAKLKRLEAQYLESREAVKSIGARAARLQAKAEEAAPWDQFEAIFNEFPHDIMELRARIDNNKAAQEYFRGDMRIVEVYERVVAEIVHEEAQLAQLTHNAATLTERINAIKDPWVEELDKVVGNINTSFQQYFQEIGCVGEVLLNMDDDDVAKWGIERRAQFRMNAKLTRMTAEEQSGGEKSVGTIMYLMALQSLTKCPFRVVDEINQGMDIHNERKVFKRITRSSCGGKLPQYFLITPKLITGLEYHRDTTVLVILNGAYNIRQDEWDVDAFLSQGPVKRQRIA</sequence>
<feature type="compositionally biased region" description="Basic and acidic residues" evidence="5">
    <location>
        <begin position="280"/>
        <end position="301"/>
    </location>
</feature>
<evidence type="ECO:0000313" key="7">
    <source>
        <dbReference type="EMBL" id="EQC41215.1"/>
    </source>
</evidence>
<dbReference type="SUPFAM" id="SSF52540">
    <property type="entry name" value="P-loop containing nucleoside triphosphate hydrolases"/>
    <property type="match status" value="1"/>
</dbReference>
<dbReference type="InParanoid" id="T0R4D4"/>
<evidence type="ECO:0000256" key="3">
    <source>
        <dbReference type="ARBA" id="ARBA00023054"/>
    </source>
</evidence>
<dbReference type="PANTHER" id="PTHR45916:SF1">
    <property type="entry name" value="STRUCTURAL MAINTENANCE OF CHROMOSOMES PROTEIN 5"/>
    <property type="match status" value="1"/>
</dbReference>
<evidence type="ECO:0000313" key="8">
    <source>
        <dbReference type="Proteomes" id="UP000030762"/>
    </source>
</evidence>
<dbReference type="InterPro" id="IPR003395">
    <property type="entry name" value="RecF/RecN/SMC_N"/>
</dbReference>
<dbReference type="GO" id="GO:0005634">
    <property type="term" value="C:nucleus"/>
    <property type="evidence" value="ECO:0007669"/>
    <property type="project" value="TreeGrafter"/>
</dbReference>
<feature type="domain" description="RecF/RecN/SMC N-terminal" evidence="6">
    <location>
        <begin position="12"/>
        <end position="991"/>
    </location>
</feature>
<dbReference type="EMBL" id="JH767134">
    <property type="protein sequence ID" value="EQC41215.1"/>
    <property type="molecule type" value="Genomic_DNA"/>
</dbReference>
<dbReference type="FunCoup" id="T0R4D4">
    <property type="interactions" value="594"/>
</dbReference>
<comment type="similarity">
    <text evidence="1">Belongs to the SMC family. SMC5 subfamily.</text>
</comment>
<evidence type="ECO:0000256" key="5">
    <source>
        <dbReference type="SAM" id="MobiDB-lite"/>
    </source>
</evidence>
<organism evidence="7 8">
    <name type="scientific">Saprolegnia diclina (strain VS20)</name>
    <dbReference type="NCBI Taxonomy" id="1156394"/>
    <lineage>
        <taxon>Eukaryota</taxon>
        <taxon>Sar</taxon>
        <taxon>Stramenopiles</taxon>
        <taxon>Oomycota</taxon>
        <taxon>Saprolegniomycetes</taxon>
        <taxon>Saprolegniales</taxon>
        <taxon>Saprolegniaceae</taxon>
        <taxon>Saprolegnia</taxon>
    </lineage>
</organism>
<dbReference type="GeneID" id="19941917"/>
<evidence type="ECO:0000256" key="1">
    <source>
        <dbReference type="ARBA" id="ARBA00010171"/>
    </source>
</evidence>
<dbReference type="GO" id="GO:0003697">
    <property type="term" value="F:single-stranded DNA binding"/>
    <property type="evidence" value="ECO:0007669"/>
    <property type="project" value="TreeGrafter"/>
</dbReference>
<dbReference type="PANTHER" id="PTHR45916">
    <property type="entry name" value="STRUCTURAL MAINTENANCE OF CHROMOSOMES PROTEIN 5"/>
    <property type="match status" value="1"/>
</dbReference>
<protein>
    <recommendedName>
        <fullName evidence="2">Structural maintenance of chromosomes protein 5</fullName>
    </recommendedName>
</protein>
<dbReference type="STRING" id="1156394.T0R4D4"/>
<gene>
    <name evidence="7" type="ORF">SDRG_01190</name>
</gene>
<name>T0R4D4_SAPDV</name>
<accession>T0R4D4</accession>
<dbReference type="RefSeq" id="XP_008604929.1">
    <property type="nucleotide sequence ID" value="XM_008606707.1"/>
</dbReference>
<dbReference type="InterPro" id="IPR027417">
    <property type="entry name" value="P-loop_NTPase"/>
</dbReference>
<feature type="coiled-coil region" evidence="4">
    <location>
        <begin position="844"/>
        <end position="871"/>
    </location>
</feature>
<evidence type="ECO:0000256" key="4">
    <source>
        <dbReference type="SAM" id="Coils"/>
    </source>
</evidence>
<proteinExistence type="inferred from homology"/>
<dbReference type="AlphaFoldDB" id="T0R4D4"/>
<dbReference type="GO" id="GO:0030915">
    <property type="term" value="C:Smc5-Smc6 complex"/>
    <property type="evidence" value="ECO:0007669"/>
    <property type="project" value="TreeGrafter"/>
</dbReference>
<dbReference type="OrthoDB" id="10254973at2759"/>
<dbReference type="eggNOG" id="KOG0979">
    <property type="taxonomic scope" value="Eukaryota"/>
</dbReference>